<evidence type="ECO:0000256" key="3">
    <source>
        <dbReference type="ARBA" id="ARBA00013253"/>
    </source>
</evidence>
<dbReference type="NCBIfam" id="TIGR01498">
    <property type="entry name" value="folK"/>
    <property type="match status" value="1"/>
</dbReference>
<sequence>MYTYYISVGSNIGDKRDHINSAFQSLQQHGEISKLVTSSLIETEPWGYTEQDTFVNGVWSCESTLEPHQMLSLIQQLEQAAGRKRLIHWGPRTLDLDIILVYDTEGKMISLYDESLVIPHPHFWNRNFVLEPLSQLLPTFTYKGVKVADRLSQLEV</sequence>
<proteinExistence type="predicted"/>
<evidence type="ECO:0000256" key="4">
    <source>
        <dbReference type="ARBA" id="ARBA00022679"/>
    </source>
</evidence>
<evidence type="ECO:0000256" key="1">
    <source>
        <dbReference type="ARBA" id="ARBA00000198"/>
    </source>
</evidence>
<dbReference type="UniPathway" id="UPA00077">
    <property type="reaction ID" value="UER00155"/>
</dbReference>
<dbReference type="EC" id="2.7.6.3" evidence="3"/>
<dbReference type="PROSITE" id="PS00794">
    <property type="entry name" value="HPPK"/>
    <property type="match status" value="1"/>
</dbReference>
<dbReference type="GO" id="GO:0046656">
    <property type="term" value="P:folic acid biosynthetic process"/>
    <property type="evidence" value="ECO:0007669"/>
    <property type="project" value="UniProtKB-KW"/>
</dbReference>
<organism evidence="9">
    <name type="scientific">Veillonella parvula</name>
    <name type="common">Staphylococcus parvulus</name>
    <dbReference type="NCBI Taxonomy" id="29466"/>
    <lineage>
        <taxon>Bacteria</taxon>
        <taxon>Bacillati</taxon>
        <taxon>Bacillota</taxon>
        <taxon>Negativicutes</taxon>
        <taxon>Veillonellales</taxon>
        <taxon>Veillonellaceae</taxon>
        <taxon>Veillonella</taxon>
    </lineage>
</organism>
<name>A0A6N2Y968_VEIPA</name>
<comment type="catalytic activity">
    <reaction evidence="1">
        <text>6-hydroxymethyl-7,8-dihydropterin + ATP = (7,8-dihydropterin-6-yl)methyl diphosphate + AMP + H(+)</text>
        <dbReference type="Rhea" id="RHEA:11412"/>
        <dbReference type="ChEBI" id="CHEBI:15378"/>
        <dbReference type="ChEBI" id="CHEBI:30616"/>
        <dbReference type="ChEBI" id="CHEBI:44841"/>
        <dbReference type="ChEBI" id="CHEBI:72950"/>
        <dbReference type="ChEBI" id="CHEBI:456215"/>
        <dbReference type="EC" id="2.7.6.3"/>
    </reaction>
</comment>
<dbReference type="InterPro" id="IPR035907">
    <property type="entry name" value="Hppk_sf"/>
</dbReference>
<dbReference type="PANTHER" id="PTHR43071:SF1">
    <property type="entry name" value="2-AMINO-4-HYDROXY-6-HYDROXYMETHYLDIHYDROPTERIDINE PYROPHOSPHOKINASE"/>
    <property type="match status" value="1"/>
</dbReference>
<dbReference type="SUPFAM" id="SSF55083">
    <property type="entry name" value="6-hydroxymethyl-7,8-dihydropterin pyrophosphokinase, HPPK"/>
    <property type="match status" value="1"/>
</dbReference>
<keyword evidence="6" id="KW-0418">Kinase</keyword>
<dbReference type="EMBL" id="CACRUG010000002">
    <property type="protein sequence ID" value="VYT63324.1"/>
    <property type="molecule type" value="Genomic_DNA"/>
</dbReference>
<dbReference type="RefSeq" id="WP_156696954.1">
    <property type="nucleotide sequence ID" value="NZ_CACRUG010000002.1"/>
</dbReference>
<evidence type="ECO:0000256" key="7">
    <source>
        <dbReference type="ARBA" id="ARBA00022840"/>
    </source>
</evidence>
<dbReference type="Gene3D" id="3.30.70.560">
    <property type="entry name" value="7,8-Dihydro-6-hydroxymethylpterin-pyrophosphokinase HPPK"/>
    <property type="match status" value="1"/>
</dbReference>
<comment type="pathway">
    <text evidence="2">Cofactor biosynthesis; tetrahydrofolate biosynthesis; 2-amino-4-hydroxy-6-hydroxymethyl-7,8-dihydropteridine diphosphate from 7,8-dihydroneopterin triphosphate: step 4/4.</text>
</comment>
<dbReference type="GO" id="GO:0016301">
    <property type="term" value="F:kinase activity"/>
    <property type="evidence" value="ECO:0007669"/>
    <property type="project" value="UniProtKB-KW"/>
</dbReference>
<dbReference type="GO" id="GO:0003848">
    <property type="term" value="F:2-amino-4-hydroxy-6-hydroxymethyldihydropteridine diphosphokinase activity"/>
    <property type="evidence" value="ECO:0007669"/>
    <property type="project" value="UniProtKB-EC"/>
</dbReference>
<protein>
    <recommendedName>
        <fullName evidence="3">2-amino-4-hydroxy-6-hydroxymethyldihydropteridine diphosphokinase</fullName>
        <ecNumber evidence="3">2.7.6.3</ecNumber>
    </recommendedName>
</protein>
<evidence type="ECO:0000256" key="8">
    <source>
        <dbReference type="ARBA" id="ARBA00022909"/>
    </source>
</evidence>
<keyword evidence="5" id="KW-0547">Nucleotide-binding</keyword>
<dbReference type="AlphaFoldDB" id="A0A6N2Y968"/>
<dbReference type="Pfam" id="PF01288">
    <property type="entry name" value="HPPK"/>
    <property type="match status" value="1"/>
</dbReference>
<evidence type="ECO:0000256" key="2">
    <source>
        <dbReference type="ARBA" id="ARBA00005051"/>
    </source>
</evidence>
<keyword evidence="4" id="KW-0808">Transferase</keyword>
<keyword evidence="7" id="KW-0067">ATP-binding</keyword>
<dbReference type="CDD" id="cd00483">
    <property type="entry name" value="HPPK"/>
    <property type="match status" value="1"/>
</dbReference>
<keyword evidence="8" id="KW-0289">Folate biosynthesis</keyword>
<accession>A0A6N2Y968</accession>
<evidence type="ECO:0000256" key="6">
    <source>
        <dbReference type="ARBA" id="ARBA00022777"/>
    </source>
</evidence>
<gene>
    <name evidence="9" type="primary">sulD</name>
    <name evidence="9" type="ORF">VPLFYP99_00789</name>
</gene>
<dbReference type="InterPro" id="IPR000550">
    <property type="entry name" value="Hppk"/>
</dbReference>
<reference evidence="9" key="1">
    <citation type="submission" date="2019-11" db="EMBL/GenBank/DDBJ databases">
        <authorList>
            <person name="Feng L."/>
        </authorList>
    </citation>
    <scope>NUCLEOTIDE SEQUENCE</scope>
    <source>
        <strain evidence="9">VparvulaLFYP99</strain>
    </source>
</reference>
<dbReference type="GO" id="GO:0005524">
    <property type="term" value="F:ATP binding"/>
    <property type="evidence" value="ECO:0007669"/>
    <property type="project" value="UniProtKB-KW"/>
</dbReference>
<dbReference type="GO" id="GO:0046654">
    <property type="term" value="P:tetrahydrofolate biosynthetic process"/>
    <property type="evidence" value="ECO:0007669"/>
    <property type="project" value="UniProtKB-UniPathway"/>
</dbReference>
<evidence type="ECO:0000313" key="9">
    <source>
        <dbReference type="EMBL" id="VYT63324.1"/>
    </source>
</evidence>
<dbReference type="PANTHER" id="PTHR43071">
    <property type="entry name" value="2-AMINO-4-HYDROXY-6-HYDROXYMETHYLDIHYDROPTERIDINE PYROPHOSPHOKINASE"/>
    <property type="match status" value="1"/>
</dbReference>
<evidence type="ECO:0000256" key="5">
    <source>
        <dbReference type="ARBA" id="ARBA00022741"/>
    </source>
</evidence>